<dbReference type="Proteomes" id="UP000002313">
    <property type="component" value="Chromosome III"/>
</dbReference>
<dbReference type="AlphaFoldDB" id="E0S679"/>
<dbReference type="EMBL" id="CP001944">
    <property type="protein sequence ID" value="ADM11214.1"/>
    <property type="molecule type" value="Genomic_DNA"/>
</dbReference>
<gene>
    <name evidence="1" type="ORF">Eint_030700</name>
</gene>
<keyword evidence="2" id="KW-1185">Reference proteome</keyword>
<name>E0S679_ENCIT</name>
<dbReference type="VEuPathDB" id="MicrosporidiaDB:Eint_030700"/>
<reference evidence="1 2" key="1">
    <citation type="journal article" date="2010" name="Nat. Commun.">
        <title>The complete sequence of the smallest known nuclear genome from the microsporidian Encephalitozoon intestinalis.</title>
        <authorList>
            <person name="Corradi N."/>
            <person name="Pombert J.-F."/>
            <person name="Farinelli L."/>
            <person name="Didier E.S."/>
            <person name="Keeling P.J."/>
        </authorList>
    </citation>
    <scope>NUCLEOTIDE SEQUENCE [LARGE SCALE GENOMIC DNA]</scope>
    <source>
        <strain evidence="1 2">ATCC 50506</strain>
    </source>
</reference>
<dbReference type="InterPro" id="IPR011012">
    <property type="entry name" value="Longin-like_dom_sf"/>
</dbReference>
<organism evidence="1 2">
    <name type="scientific">Encephalitozoon intestinalis (strain ATCC 50506)</name>
    <name type="common">Microsporidian parasite</name>
    <name type="synonym">Septata intestinalis</name>
    <dbReference type="NCBI Taxonomy" id="876142"/>
    <lineage>
        <taxon>Eukaryota</taxon>
        <taxon>Fungi</taxon>
        <taxon>Fungi incertae sedis</taxon>
        <taxon>Microsporidia</taxon>
        <taxon>Unikaryonidae</taxon>
        <taxon>Encephalitozoon</taxon>
    </lineage>
</organism>
<dbReference type="GeneID" id="9698862"/>
<dbReference type="HOGENOM" id="CLU_1960235_0_0_1"/>
<sequence length="127" mass="14786">MGELLVIISEKNDIVYQRMYGRTSNEEYYRLIILIYGSIDTLGWKTLSTNSNYFDCLERHGNLRISVYMMPSGYKSLFIHSKRNPRPFLERIHCVFAAALISSSLEEGVFKSQSLDDKFDEIHKACF</sequence>
<reference evidence="1 2" key="2">
    <citation type="journal article" date="2012" name="Proc. Natl. Acad. Sci. U.S.A.">
        <title>Gain and loss of multiple functionally related, horizontally transferred genes in the reduced genomes of two microsporidian parasites.</title>
        <authorList>
            <person name="Pombert J.-F."/>
            <person name="Selman M."/>
            <person name="Burki F."/>
            <person name="Bardell F.T."/>
            <person name="Farinelli L."/>
            <person name="Solter L.F."/>
            <person name="Whitman D.W."/>
            <person name="Weiss L.M."/>
            <person name="Corradi N."/>
            <person name="Keeling P.J."/>
        </authorList>
    </citation>
    <scope>NUCLEOTIDE SEQUENCE [LARGE SCALE GENOMIC DNA]</scope>
    <source>
        <strain evidence="1 2">ATCC 50506</strain>
    </source>
</reference>
<dbReference type="Gene3D" id="3.30.450.70">
    <property type="match status" value="1"/>
</dbReference>
<evidence type="ECO:0000313" key="1">
    <source>
        <dbReference type="EMBL" id="ADM11214.1"/>
    </source>
</evidence>
<protein>
    <submittedName>
        <fullName evidence="1">ER-Golgi tethering complex TRAPP subunit protein</fullName>
    </submittedName>
</protein>
<proteinExistence type="predicted"/>
<accession>E0S679</accession>
<dbReference type="KEGG" id="ein:Eint_030700"/>
<dbReference type="OrthoDB" id="2191898at2759"/>
<dbReference type="RefSeq" id="XP_003072574.1">
    <property type="nucleotide sequence ID" value="XM_003072528.1"/>
</dbReference>
<dbReference type="SUPFAM" id="SSF64356">
    <property type="entry name" value="SNARE-like"/>
    <property type="match status" value="1"/>
</dbReference>
<evidence type="ECO:0000313" key="2">
    <source>
        <dbReference type="Proteomes" id="UP000002313"/>
    </source>
</evidence>